<dbReference type="AlphaFoldDB" id="A0AAF0YER8"/>
<evidence type="ECO:0000313" key="3">
    <source>
        <dbReference type="EMBL" id="WOO83191.1"/>
    </source>
</evidence>
<dbReference type="InterPro" id="IPR045358">
    <property type="entry name" value="Ty3_capsid"/>
</dbReference>
<dbReference type="Proteomes" id="UP000827549">
    <property type="component" value="Chromosome 5"/>
</dbReference>
<dbReference type="Pfam" id="PF19259">
    <property type="entry name" value="Ty3_capsid"/>
    <property type="match status" value="1"/>
</dbReference>
<evidence type="ECO:0000259" key="2">
    <source>
        <dbReference type="Pfam" id="PF19259"/>
    </source>
</evidence>
<dbReference type="GeneID" id="87809890"/>
<feature type="compositionally biased region" description="Basic and acidic residues" evidence="1">
    <location>
        <begin position="307"/>
        <end position="317"/>
    </location>
</feature>
<sequence>MMLDTPAGWMCPRPDPFSGACELLENFLTQVDLNIELHPAQFPDERTKVLFAAAHLRGQALKWFAGRRRTNKGLSDDFDLFLRELRNLFSKPEPIDVASTRLMGMTQRTTAHQFFIDFSIEADKLGWNDQTKIMSFHHGLKAPLKESIQGLVWPTTFDEFGRQVVQVDEGMLSRAAGQGGKADVQAPSMRWMMRASRLVLTWDAVPPTWAWTEQATQLDLTTQAKALADASKPVGNGVTKPTTHTNGVPNGSAALATKPMAKQPSRTQSDDTPKAYTTQPKAIFSATRKSEDATRRSYTRKQVPEAYARKSLEEARI</sequence>
<accession>A0AAF0YER8</accession>
<dbReference type="RefSeq" id="XP_062629217.1">
    <property type="nucleotide sequence ID" value="XM_062773233.1"/>
</dbReference>
<reference evidence="3" key="1">
    <citation type="submission" date="2023-10" db="EMBL/GenBank/DDBJ databases">
        <authorList>
            <person name="Noh H."/>
        </authorList>
    </citation>
    <scope>NUCLEOTIDE SEQUENCE</scope>
    <source>
        <strain evidence="3">DUCC4014</strain>
    </source>
</reference>
<evidence type="ECO:0000256" key="1">
    <source>
        <dbReference type="SAM" id="MobiDB-lite"/>
    </source>
</evidence>
<protein>
    <submittedName>
        <fullName evidence="3">Retrotransposon-like protein 1</fullName>
    </submittedName>
</protein>
<dbReference type="EMBL" id="CP086718">
    <property type="protein sequence ID" value="WOO83191.1"/>
    <property type="molecule type" value="Genomic_DNA"/>
</dbReference>
<keyword evidence="4" id="KW-1185">Reference proteome</keyword>
<feature type="domain" description="Ty3 transposon capsid-like protein" evidence="2">
    <location>
        <begin position="17"/>
        <end position="159"/>
    </location>
</feature>
<organism evidence="3 4">
    <name type="scientific">Vanrija pseudolonga</name>
    <dbReference type="NCBI Taxonomy" id="143232"/>
    <lineage>
        <taxon>Eukaryota</taxon>
        <taxon>Fungi</taxon>
        <taxon>Dikarya</taxon>
        <taxon>Basidiomycota</taxon>
        <taxon>Agaricomycotina</taxon>
        <taxon>Tremellomycetes</taxon>
        <taxon>Trichosporonales</taxon>
        <taxon>Trichosporonaceae</taxon>
        <taxon>Vanrija</taxon>
    </lineage>
</organism>
<feature type="compositionally biased region" description="Polar residues" evidence="1">
    <location>
        <begin position="239"/>
        <end position="249"/>
    </location>
</feature>
<gene>
    <name evidence="3" type="primary">RTL1</name>
    <name evidence="3" type="ORF">LOC62_05G006714</name>
</gene>
<feature type="region of interest" description="Disordered" evidence="1">
    <location>
        <begin position="231"/>
        <end position="317"/>
    </location>
</feature>
<evidence type="ECO:0000313" key="4">
    <source>
        <dbReference type="Proteomes" id="UP000827549"/>
    </source>
</evidence>
<name>A0AAF0YER8_9TREE</name>
<proteinExistence type="predicted"/>